<evidence type="ECO:0000256" key="2">
    <source>
        <dbReference type="SAM" id="MobiDB-lite"/>
    </source>
</evidence>
<dbReference type="EMBL" id="CP033169">
    <property type="protein sequence ID" value="AYO29898.1"/>
    <property type="molecule type" value="Genomic_DNA"/>
</dbReference>
<dbReference type="GO" id="GO:0016747">
    <property type="term" value="F:acyltransferase activity, transferring groups other than amino-acyl groups"/>
    <property type="evidence" value="ECO:0007669"/>
    <property type="project" value="InterPro"/>
</dbReference>
<evidence type="ECO:0000256" key="1">
    <source>
        <dbReference type="PIRSR" id="PIRSR036593-50"/>
    </source>
</evidence>
<dbReference type="InterPro" id="IPR003664">
    <property type="entry name" value="FA_synthesis"/>
</dbReference>
<evidence type="ECO:0000313" key="3">
    <source>
        <dbReference type="EMBL" id="AYO29898.1"/>
    </source>
</evidence>
<reference evidence="3 4" key="1">
    <citation type="submission" date="2018-10" db="EMBL/GenBank/DDBJ databases">
        <authorList>
            <person name="Zhang X."/>
        </authorList>
    </citation>
    <scope>NUCLEOTIDE SEQUENCE [LARGE SCALE GENOMIC DNA]</scope>
    <source>
        <strain evidence="3 4">SK-G1</strain>
    </source>
</reference>
<dbReference type="Gene3D" id="3.40.718.10">
    <property type="entry name" value="Isopropylmalate Dehydrogenase"/>
    <property type="match status" value="1"/>
</dbReference>
<feature type="region of interest" description="Disordered" evidence="2">
    <location>
        <begin position="308"/>
        <end position="337"/>
    </location>
</feature>
<protein>
    <submittedName>
        <fullName evidence="3">Glycine reductase</fullName>
    </submittedName>
</protein>
<organism evidence="3 4">
    <name type="scientific">Biomaibacter acetigenes</name>
    <dbReference type="NCBI Taxonomy" id="2316383"/>
    <lineage>
        <taxon>Bacteria</taxon>
        <taxon>Bacillati</taxon>
        <taxon>Bacillota</taxon>
        <taxon>Clostridia</taxon>
        <taxon>Thermosediminibacterales</taxon>
        <taxon>Tepidanaerobacteraceae</taxon>
        <taxon>Biomaibacter</taxon>
    </lineage>
</organism>
<name>A0A3G2R454_9FIRM</name>
<evidence type="ECO:0000313" key="4">
    <source>
        <dbReference type="Proteomes" id="UP000280960"/>
    </source>
</evidence>
<dbReference type="Pfam" id="PF02504">
    <property type="entry name" value="FA_synthesis"/>
    <property type="match status" value="1"/>
</dbReference>
<dbReference type="Proteomes" id="UP000280960">
    <property type="component" value="Chromosome"/>
</dbReference>
<gene>
    <name evidence="3" type="ORF">D2962_04110</name>
</gene>
<accession>A0A3G2R454</accession>
<proteinExistence type="predicted"/>
<feature type="active site" evidence="1">
    <location>
        <position position="372"/>
    </location>
</feature>
<dbReference type="AlphaFoldDB" id="A0A3G2R454"/>
<dbReference type="InterPro" id="IPR012116">
    <property type="entry name" value="Gly_reductase_pC_asu"/>
</dbReference>
<dbReference type="KEGG" id="bacg:D2962_04110"/>
<keyword evidence="4" id="KW-1185">Reference proteome</keyword>
<dbReference type="GO" id="GO:0006633">
    <property type="term" value="P:fatty acid biosynthetic process"/>
    <property type="evidence" value="ECO:0007669"/>
    <property type="project" value="InterPro"/>
</dbReference>
<dbReference type="SUPFAM" id="SSF53659">
    <property type="entry name" value="Isocitrate/Isopropylmalate dehydrogenase-like"/>
    <property type="match status" value="1"/>
</dbReference>
<dbReference type="NCBIfam" id="NF040747">
    <property type="entry name" value="reduct_C_alpha"/>
    <property type="match status" value="1"/>
</dbReference>
<dbReference type="RefSeq" id="WP_122014216.1">
    <property type="nucleotide sequence ID" value="NZ_CP033169.1"/>
</dbReference>
<dbReference type="PIRSF" id="PIRSF036593">
    <property type="entry name" value="GrdD"/>
    <property type="match status" value="1"/>
</dbReference>
<sequence length="397" mass="41938">MALDRAELFYHLADALEGKRKKIKIGITVSGGEHPPEMLLFAARKAQDLLDGVEVIALGPAETLAKESLKGVPADCLADAHRLMEKMLDDGELDAAVTMHYNFPLGISTVGRVVTPGKGRPMYIATTTGSAAAGRVEAMVKNAIYGIIAARAAGDENPSLGILNLDGARQAERLLKAIKDRGYDINFAESLRADGGCIMRGNDLLAGSCDIMVTDTLTGNLLMKIFSAYTTGGDYEASGWGYGPGIGENASRIILILSRASGAPVMEGAIRYAVEMVRGNLLEKTREEFVKLKALGFDEILKGTAEGAPAGQDSLPGAGKTSAMPWKSGLSVSPPPKKAVTEEISGIDVLQMEEAANTLWKSNIYAETGMGCTGPVILVAGEDLKQAVHILKAEGYL</sequence>